<protein>
    <submittedName>
        <fullName evidence="3">Uncharacterized protein</fullName>
    </submittedName>
</protein>
<evidence type="ECO:0000313" key="3">
    <source>
        <dbReference type="EMBL" id="KAI1707219.1"/>
    </source>
</evidence>
<evidence type="ECO:0000256" key="2">
    <source>
        <dbReference type="SAM" id="Phobius"/>
    </source>
</evidence>
<dbReference type="Proteomes" id="UP001201812">
    <property type="component" value="Unassembled WGS sequence"/>
</dbReference>
<accession>A0AAD4N0H9</accession>
<organism evidence="3 4">
    <name type="scientific">Ditylenchus destructor</name>
    <dbReference type="NCBI Taxonomy" id="166010"/>
    <lineage>
        <taxon>Eukaryota</taxon>
        <taxon>Metazoa</taxon>
        <taxon>Ecdysozoa</taxon>
        <taxon>Nematoda</taxon>
        <taxon>Chromadorea</taxon>
        <taxon>Rhabditida</taxon>
        <taxon>Tylenchina</taxon>
        <taxon>Tylenchomorpha</taxon>
        <taxon>Sphaerularioidea</taxon>
        <taxon>Anguinidae</taxon>
        <taxon>Anguininae</taxon>
        <taxon>Ditylenchus</taxon>
    </lineage>
</organism>
<evidence type="ECO:0000256" key="1">
    <source>
        <dbReference type="SAM" id="MobiDB-lite"/>
    </source>
</evidence>
<name>A0AAD4N0H9_9BILA</name>
<feature type="transmembrane region" description="Helical" evidence="2">
    <location>
        <begin position="25"/>
        <end position="46"/>
    </location>
</feature>
<proteinExistence type="predicted"/>
<keyword evidence="4" id="KW-1185">Reference proteome</keyword>
<keyword evidence="2" id="KW-0472">Membrane</keyword>
<feature type="transmembrane region" description="Helical" evidence="2">
    <location>
        <begin position="52"/>
        <end position="73"/>
    </location>
</feature>
<keyword evidence="2" id="KW-0812">Transmembrane</keyword>
<keyword evidence="2" id="KW-1133">Transmembrane helix</keyword>
<dbReference type="EMBL" id="JAKKPZ010000042">
    <property type="protein sequence ID" value="KAI1707219.1"/>
    <property type="molecule type" value="Genomic_DNA"/>
</dbReference>
<reference evidence="3" key="1">
    <citation type="submission" date="2022-01" db="EMBL/GenBank/DDBJ databases">
        <title>Genome Sequence Resource for Two Populations of Ditylenchus destructor, the Migratory Endoparasitic Phytonematode.</title>
        <authorList>
            <person name="Zhang H."/>
            <person name="Lin R."/>
            <person name="Xie B."/>
        </authorList>
    </citation>
    <scope>NUCLEOTIDE SEQUENCE</scope>
    <source>
        <strain evidence="3">BazhouSP</strain>
    </source>
</reference>
<dbReference type="AlphaFoldDB" id="A0AAD4N0H9"/>
<evidence type="ECO:0000313" key="4">
    <source>
        <dbReference type="Proteomes" id="UP001201812"/>
    </source>
</evidence>
<feature type="region of interest" description="Disordered" evidence="1">
    <location>
        <begin position="109"/>
        <end position="137"/>
    </location>
</feature>
<sequence>MAQPRQAQANTLQQEILAYIDRNPVFWRVLIAIIVNFHSAWLRILLSKFVENLWLLMGVHFVVLLVLAVICFGNKFKDSQKTKKQRFLELVESKYDALEEHETDTFISEMEEHTTTFQPPETKPTGSQEKEEETLPE</sequence>
<feature type="compositionally biased region" description="Polar residues" evidence="1">
    <location>
        <begin position="115"/>
        <end position="127"/>
    </location>
</feature>
<gene>
    <name evidence="3" type="ORF">DdX_12598</name>
</gene>
<comment type="caution">
    <text evidence="3">The sequence shown here is derived from an EMBL/GenBank/DDBJ whole genome shotgun (WGS) entry which is preliminary data.</text>
</comment>